<dbReference type="STRING" id="703135.A0A2A9NK78"/>
<dbReference type="Proteomes" id="UP000242287">
    <property type="component" value="Unassembled WGS sequence"/>
</dbReference>
<reference evidence="1 2" key="1">
    <citation type="submission" date="2014-02" db="EMBL/GenBank/DDBJ databases">
        <title>Transposable element dynamics among asymbiotic and ectomycorrhizal Amanita fungi.</title>
        <authorList>
            <consortium name="DOE Joint Genome Institute"/>
            <person name="Hess J."/>
            <person name="Skrede I."/>
            <person name="Wolfe B."/>
            <person name="LaButti K."/>
            <person name="Ohm R.A."/>
            <person name="Grigoriev I.V."/>
            <person name="Pringle A."/>
        </authorList>
    </citation>
    <scope>NUCLEOTIDE SEQUENCE [LARGE SCALE GENOMIC DNA]</scope>
    <source>
        <strain evidence="1 2">SKay4041</strain>
    </source>
</reference>
<organism evidence="1 2">
    <name type="scientific">Amanita thiersii Skay4041</name>
    <dbReference type="NCBI Taxonomy" id="703135"/>
    <lineage>
        <taxon>Eukaryota</taxon>
        <taxon>Fungi</taxon>
        <taxon>Dikarya</taxon>
        <taxon>Basidiomycota</taxon>
        <taxon>Agaricomycotina</taxon>
        <taxon>Agaricomycetes</taxon>
        <taxon>Agaricomycetidae</taxon>
        <taxon>Agaricales</taxon>
        <taxon>Pluteineae</taxon>
        <taxon>Amanitaceae</taxon>
        <taxon>Amanita</taxon>
    </lineage>
</organism>
<sequence length="297" mass="32663">MVWDVPTTNTTQPPGIWDFRGEFYMHDKRTVSTEILITADDTYILYLNKNQVGTSNDYTTSQRYCIRSDSRCNVFAVRARNKDGVSTPAGVLAVILITYMDGTNETTVTDTNWRAHTDVSGFEPVDFDDSNWSHHEVNNGSPPGARTFHKTVQIPSGQRATSGTVMIGADDEYTLYVNGKMIESAHNYAKVQRCVFDLPSLDIVVLAVATNNSAIEFETSDCACLSNVEAVSGVSFQRTPEGLEQPWFDDSNWPIAAVEGQYGAAPWGPTPVEDSVSKMIFEIEGAPVAEIGEVIVP</sequence>
<proteinExistence type="predicted"/>
<dbReference type="EMBL" id="KZ302003">
    <property type="protein sequence ID" value="PFH50478.1"/>
    <property type="molecule type" value="Genomic_DNA"/>
</dbReference>
<evidence type="ECO:0000313" key="1">
    <source>
        <dbReference type="EMBL" id="PFH50478.1"/>
    </source>
</evidence>
<gene>
    <name evidence="1" type="ORF">AMATHDRAFT_40853</name>
</gene>
<accession>A0A2A9NK78</accession>
<name>A0A2A9NK78_9AGAR</name>
<evidence type="ECO:0000313" key="2">
    <source>
        <dbReference type="Proteomes" id="UP000242287"/>
    </source>
</evidence>
<dbReference type="Gene3D" id="2.60.120.260">
    <property type="entry name" value="Galactose-binding domain-like"/>
    <property type="match status" value="2"/>
</dbReference>
<keyword evidence="2" id="KW-1185">Reference proteome</keyword>
<dbReference type="AlphaFoldDB" id="A0A2A9NK78"/>
<protein>
    <submittedName>
        <fullName evidence="1">Carbohydrate-binding module family 67 protein</fullName>
    </submittedName>
</protein>
<dbReference type="OrthoDB" id="10036721at2759"/>